<dbReference type="Proteomes" id="UP000828390">
    <property type="component" value="Unassembled WGS sequence"/>
</dbReference>
<comment type="caution">
    <text evidence="1">The sequence shown here is derived from an EMBL/GenBank/DDBJ whole genome shotgun (WGS) entry which is preliminary data.</text>
</comment>
<reference evidence="1" key="1">
    <citation type="journal article" date="2019" name="bioRxiv">
        <title>The Genome of the Zebra Mussel, Dreissena polymorpha: A Resource for Invasive Species Research.</title>
        <authorList>
            <person name="McCartney M.A."/>
            <person name="Auch B."/>
            <person name="Kono T."/>
            <person name="Mallez S."/>
            <person name="Zhang Y."/>
            <person name="Obille A."/>
            <person name="Becker A."/>
            <person name="Abrahante J.E."/>
            <person name="Garbe J."/>
            <person name="Badalamenti J.P."/>
            <person name="Herman A."/>
            <person name="Mangelson H."/>
            <person name="Liachko I."/>
            <person name="Sullivan S."/>
            <person name="Sone E.D."/>
            <person name="Koren S."/>
            <person name="Silverstein K.A.T."/>
            <person name="Beckman K.B."/>
            <person name="Gohl D.M."/>
        </authorList>
    </citation>
    <scope>NUCLEOTIDE SEQUENCE</scope>
    <source>
        <strain evidence="1">Duluth1</strain>
        <tissue evidence="1">Whole animal</tissue>
    </source>
</reference>
<reference evidence="1" key="2">
    <citation type="submission" date="2020-11" db="EMBL/GenBank/DDBJ databases">
        <authorList>
            <person name="McCartney M.A."/>
            <person name="Auch B."/>
            <person name="Kono T."/>
            <person name="Mallez S."/>
            <person name="Becker A."/>
            <person name="Gohl D.M."/>
            <person name="Silverstein K.A.T."/>
            <person name="Koren S."/>
            <person name="Bechman K.B."/>
            <person name="Herman A."/>
            <person name="Abrahante J.E."/>
            <person name="Garbe J."/>
        </authorList>
    </citation>
    <scope>NUCLEOTIDE SEQUENCE</scope>
    <source>
        <strain evidence="1">Duluth1</strain>
        <tissue evidence="1">Whole animal</tissue>
    </source>
</reference>
<evidence type="ECO:0000313" key="2">
    <source>
        <dbReference type="Proteomes" id="UP000828390"/>
    </source>
</evidence>
<evidence type="ECO:0000313" key="1">
    <source>
        <dbReference type="EMBL" id="KAH3885877.1"/>
    </source>
</evidence>
<keyword evidence="2" id="KW-1185">Reference proteome</keyword>
<proteinExistence type="predicted"/>
<organism evidence="1 2">
    <name type="scientific">Dreissena polymorpha</name>
    <name type="common">Zebra mussel</name>
    <name type="synonym">Mytilus polymorpha</name>
    <dbReference type="NCBI Taxonomy" id="45954"/>
    <lineage>
        <taxon>Eukaryota</taxon>
        <taxon>Metazoa</taxon>
        <taxon>Spiralia</taxon>
        <taxon>Lophotrochozoa</taxon>
        <taxon>Mollusca</taxon>
        <taxon>Bivalvia</taxon>
        <taxon>Autobranchia</taxon>
        <taxon>Heteroconchia</taxon>
        <taxon>Euheterodonta</taxon>
        <taxon>Imparidentia</taxon>
        <taxon>Neoheterodontei</taxon>
        <taxon>Myida</taxon>
        <taxon>Dreissenoidea</taxon>
        <taxon>Dreissenidae</taxon>
        <taxon>Dreissena</taxon>
    </lineage>
</organism>
<sequence length="144" mass="16687">MINTIKRERERARSLYMLSSGNHLVDGRTYGRTYGRTDMCKTINPLFFEGGHKNKETIWPNRRSLRRRIMEDMLLQYSRPGRTREMYALVLTFSLLTRRENVSSGIDAENMTDKDLFDSDYDGGSQIHEHSYTVEFLGPALVGG</sequence>
<name>A0A9D4MXS1_DREPO</name>
<dbReference type="AlphaFoldDB" id="A0A9D4MXS1"/>
<protein>
    <submittedName>
        <fullName evidence="1">Uncharacterized protein</fullName>
    </submittedName>
</protein>
<dbReference type="EMBL" id="JAIWYP010000001">
    <property type="protein sequence ID" value="KAH3885877.1"/>
    <property type="molecule type" value="Genomic_DNA"/>
</dbReference>
<gene>
    <name evidence="1" type="ORF">DPMN_009875</name>
</gene>
<accession>A0A9D4MXS1</accession>